<dbReference type="PANTHER" id="PTHR33175">
    <property type="entry name" value="DNA-BINDING PROTEIN HU"/>
    <property type="match status" value="1"/>
</dbReference>
<keyword evidence="11" id="KW-1185">Reference proteome</keyword>
<dbReference type="Gene3D" id="4.10.520.10">
    <property type="entry name" value="IHF-like DNA-binding proteins"/>
    <property type="match status" value="1"/>
</dbReference>
<dbReference type="RefSeq" id="WP_104518891.1">
    <property type="nucleotide sequence ID" value="NZ_NHRY01000111.1"/>
</dbReference>
<comment type="similarity">
    <text evidence="1 8">Belongs to the bacterial histone-like protein family.</text>
</comment>
<dbReference type="GO" id="GO:0003677">
    <property type="term" value="F:DNA binding"/>
    <property type="evidence" value="ECO:0007669"/>
    <property type="project" value="UniProtKB-KW"/>
</dbReference>
<keyword evidence="4 9" id="KW-0805">Transcription regulation</keyword>
<dbReference type="PANTHER" id="PTHR33175:SF5">
    <property type="entry name" value="INTEGRATION HOST FACTOR SUBUNIT BETA"/>
    <property type="match status" value="1"/>
</dbReference>
<dbReference type="NCBIfam" id="NF001222">
    <property type="entry name" value="PRK00199.1"/>
    <property type="match status" value="1"/>
</dbReference>
<dbReference type="GO" id="GO:0006310">
    <property type="term" value="P:DNA recombination"/>
    <property type="evidence" value="ECO:0007669"/>
    <property type="project" value="UniProtKB-KW"/>
</dbReference>
<sequence>MTKSELIAELAMANPHLRGQDAETIVATIFEEITYALARGERVELRGFGAFTVKHRDARTGRNPRTGAAVSVEEKTVPFFKAGKELRQRVNAGPAPRTAERKQA</sequence>
<dbReference type="PROSITE" id="PS00045">
    <property type="entry name" value="HISTONE_LIKE"/>
    <property type="match status" value="1"/>
</dbReference>
<dbReference type="InterPro" id="IPR005685">
    <property type="entry name" value="IHF_beta"/>
</dbReference>
<dbReference type="NCBIfam" id="TIGR00988">
    <property type="entry name" value="hip"/>
    <property type="match status" value="1"/>
</dbReference>
<dbReference type="OrthoDB" id="9804203at2"/>
<keyword evidence="3 9" id="KW-0810">Translation regulation</keyword>
<evidence type="ECO:0000256" key="9">
    <source>
        <dbReference type="RuleBase" id="RU003941"/>
    </source>
</evidence>
<dbReference type="EMBL" id="NHRY01000111">
    <property type="protein sequence ID" value="PPQ34451.1"/>
    <property type="molecule type" value="Genomic_DNA"/>
</dbReference>
<keyword evidence="7 9" id="KW-0233">DNA recombination</keyword>
<accession>A0A2S6NIJ4</accession>
<dbReference type="GO" id="GO:0005694">
    <property type="term" value="C:chromosome"/>
    <property type="evidence" value="ECO:0007669"/>
    <property type="project" value="InterPro"/>
</dbReference>
<keyword evidence="6 9" id="KW-0804">Transcription</keyword>
<reference evidence="10 11" key="1">
    <citation type="journal article" date="2018" name="Arch. Microbiol.">
        <title>New insights into the metabolic potential of the phototrophic purple bacterium Rhodopila globiformis DSM 161(T) from its draft genome sequence and evidence for a vanadium-dependent nitrogenase.</title>
        <authorList>
            <person name="Imhoff J.F."/>
            <person name="Rahn T."/>
            <person name="Kunzel S."/>
            <person name="Neulinger S.C."/>
        </authorList>
    </citation>
    <scope>NUCLEOTIDE SEQUENCE [LARGE SCALE GENOMIC DNA]</scope>
    <source>
        <strain evidence="10 11">DSM 161</strain>
    </source>
</reference>
<evidence type="ECO:0000256" key="5">
    <source>
        <dbReference type="ARBA" id="ARBA00023125"/>
    </source>
</evidence>
<dbReference type="GO" id="GO:0006355">
    <property type="term" value="P:regulation of DNA-templated transcription"/>
    <property type="evidence" value="ECO:0007669"/>
    <property type="project" value="InterPro"/>
</dbReference>
<dbReference type="GO" id="GO:0005829">
    <property type="term" value="C:cytosol"/>
    <property type="evidence" value="ECO:0007669"/>
    <property type="project" value="TreeGrafter"/>
</dbReference>
<keyword evidence="5 9" id="KW-0238">DNA-binding</keyword>
<evidence type="ECO:0000256" key="3">
    <source>
        <dbReference type="ARBA" id="ARBA00022845"/>
    </source>
</evidence>
<dbReference type="SUPFAM" id="SSF47729">
    <property type="entry name" value="IHF-like DNA-binding proteins"/>
    <property type="match status" value="1"/>
</dbReference>
<dbReference type="Pfam" id="PF00216">
    <property type="entry name" value="Bac_DNA_binding"/>
    <property type="match status" value="1"/>
</dbReference>
<evidence type="ECO:0000256" key="7">
    <source>
        <dbReference type="ARBA" id="ARBA00023172"/>
    </source>
</evidence>
<organism evidence="10 11">
    <name type="scientific">Rhodopila globiformis</name>
    <name type="common">Rhodopseudomonas globiformis</name>
    <dbReference type="NCBI Taxonomy" id="1071"/>
    <lineage>
        <taxon>Bacteria</taxon>
        <taxon>Pseudomonadati</taxon>
        <taxon>Pseudomonadota</taxon>
        <taxon>Alphaproteobacteria</taxon>
        <taxon>Acetobacterales</taxon>
        <taxon>Acetobacteraceae</taxon>
        <taxon>Rhodopila</taxon>
    </lineage>
</organism>
<dbReference type="GO" id="GO:0006417">
    <property type="term" value="P:regulation of translation"/>
    <property type="evidence" value="ECO:0007669"/>
    <property type="project" value="UniProtKB-KW"/>
</dbReference>
<dbReference type="PRINTS" id="PR01727">
    <property type="entry name" value="DNABINDINGHU"/>
</dbReference>
<dbReference type="SMART" id="SM00411">
    <property type="entry name" value="BHL"/>
    <property type="match status" value="1"/>
</dbReference>
<proteinExistence type="inferred from homology"/>
<dbReference type="InterPro" id="IPR010992">
    <property type="entry name" value="IHF-like_DNA-bd_dom_sf"/>
</dbReference>
<dbReference type="Proteomes" id="UP000239724">
    <property type="component" value="Unassembled WGS sequence"/>
</dbReference>
<evidence type="ECO:0000256" key="2">
    <source>
        <dbReference type="ARBA" id="ARBA00018700"/>
    </source>
</evidence>
<evidence type="ECO:0000256" key="6">
    <source>
        <dbReference type="ARBA" id="ARBA00023163"/>
    </source>
</evidence>
<evidence type="ECO:0000256" key="4">
    <source>
        <dbReference type="ARBA" id="ARBA00023015"/>
    </source>
</evidence>
<evidence type="ECO:0000256" key="8">
    <source>
        <dbReference type="RuleBase" id="RU003939"/>
    </source>
</evidence>
<dbReference type="InterPro" id="IPR000119">
    <property type="entry name" value="Hist_DNA-bd"/>
</dbReference>
<evidence type="ECO:0000313" key="11">
    <source>
        <dbReference type="Proteomes" id="UP000239724"/>
    </source>
</evidence>
<protein>
    <recommendedName>
        <fullName evidence="2 9">Integration host factor subunit beta</fullName>
    </recommendedName>
</protein>
<dbReference type="GO" id="GO:0030527">
    <property type="term" value="F:structural constituent of chromatin"/>
    <property type="evidence" value="ECO:0007669"/>
    <property type="project" value="InterPro"/>
</dbReference>
<dbReference type="InterPro" id="IPR020816">
    <property type="entry name" value="Histone-like_DNA-bd_CS"/>
</dbReference>
<name>A0A2S6NIJ4_RHOGL</name>
<evidence type="ECO:0000256" key="1">
    <source>
        <dbReference type="ARBA" id="ARBA00010529"/>
    </source>
</evidence>
<comment type="subunit">
    <text evidence="9">Heterodimer of an alpha and a beta chain.</text>
</comment>
<gene>
    <name evidence="10" type="ORF">CCS01_10955</name>
</gene>
<dbReference type="AlphaFoldDB" id="A0A2S6NIJ4"/>
<comment type="caution">
    <text evidence="10">The sequence shown here is derived from an EMBL/GenBank/DDBJ whole genome shotgun (WGS) entry which is preliminary data.</text>
</comment>
<dbReference type="CDD" id="cd13836">
    <property type="entry name" value="IHF_B"/>
    <property type="match status" value="1"/>
</dbReference>
<comment type="function">
    <text evidence="9">This protein is one of the two subunits of integration host factor, a specific DNA-binding protein that functions in genetic recombination as well as in transcriptional and translational control.</text>
</comment>
<evidence type="ECO:0000313" key="10">
    <source>
        <dbReference type="EMBL" id="PPQ34451.1"/>
    </source>
</evidence>